<reference evidence="1" key="1">
    <citation type="submission" date="2021-05" db="EMBL/GenBank/DDBJ databases">
        <authorList>
            <person name="Pan Q."/>
            <person name="Jouanno E."/>
            <person name="Zahm M."/>
            <person name="Klopp C."/>
            <person name="Cabau C."/>
            <person name="Louis A."/>
            <person name="Berthelot C."/>
            <person name="Parey E."/>
            <person name="Roest Crollius H."/>
            <person name="Montfort J."/>
            <person name="Robinson-Rechavi M."/>
            <person name="Bouchez O."/>
            <person name="Lampietro C."/>
            <person name="Lopez Roques C."/>
            <person name="Donnadieu C."/>
            <person name="Postlethwait J."/>
            <person name="Bobe J."/>
            <person name="Dillon D."/>
            <person name="Chandos A."/>
            <person name="von Hippel F."/>
            <person name="Guiguen Y."/>
        </authorList>
    </citation>
    <scope>NUCLEOTIDE SEQUENCE</scope>
    <source>
        <strain evidence="1">YG-Jan2019</strain>
    </source>
</reference>
<sequence length="389" mass="42415">MRDRQEDERQTGRKEGRKDREKSDGEEESNGPSVFQLSDRMWRYFLSGGVILTADMSTGGVHRGFLRKYGGFKLFRQWKERYLVLTVEGCLRVCRDAESPPDQVVALQWNCEAIIEGREILDLPRLPPGGRRDCCFALILPQDKFLLLLADSPEDCNLWLKLIRKVREGVMLAALMQRKLSLPPTLTSTLTSTLTPTRTAHITDREPRTDAPSNKDPATPRLTVGNSTPTVTPTPTPSGTPNTTPSTSRTGSFRDNTMASGHRSSVRSMRSTVSIPPPHRTSDCLRHGNSSDARAVRAVCLLMGGAAASSTLGYIQACSPASPLISRPPGLDPPLGHAAVTGGFSELGPGTGGSYHCSQDVDNPTHFNSFDFEGGDSDFDAFDCGGFVF</sequence>
<organism evidence="1 2">
    <name type="scientific">Dallia pectoralis</name>
    <name type="common">Alaska blackfish</name>
    <dbReference type="NCBI Taxonomy" id="75939"/>
    <lineage>
        <taxon>Eukaryota</taxon>
        <taxon>Metazoa</taxon>
        <taxon>Chordata</taxon>
        <taxon>Craniata</taxon>
        <taxon>Vertebrata</taxon>
        <taxon>Euteleostomi</taxon>
        <taxon>Actinopterygii</taxon>
        <taxon>Neopterygii</taxon>
        <taxon>Teleostei</taxon>
        <taxon>Protacanthopterygii</taxon>
        <taxon>Esociformes</taxon>
        <taxon>Umbridae</taxon>
        <taxon>Dallia</taxon>
    </lineage>
</organism>
<protein>
    <submittedName>
        <fullName evidence="1">Uncharacterized protein</fullName>
    </submittedName>
</protein>
<evidence type="ECO:0000313" key="1">
    <source>
        <dbReference type="EMBL" id="KAJ7990123.1"/>
    </source>
</evidence>
<gene>
    <name evidence="1" type="ORF">DPEC_G00297050</name>
</gene>
<accession>A0ACC2FFN0</accession>
<dbReference type="EMBL" id="CM055755">
    <property type="protein sequence ID" value="KAJ7990123.1"/>
    <property type="molecule type" value="Genomic_DNA"/>
</dbReference>
<evidence type="ECO:0000313" key="2">
    <source>
        <dbReference type="Proteomes" id="UP001157502"/>
    </source>
</evidence>
<name>A0ACC2FFN0_DALPE</name>
<keyword evidence="2" id="KW-1185">Reference proteome</keyword>
<comment type="caution">
    <text evidence="1">The sequence shown here is derived from an EMBL/GenBank/DDBJ whole genome shotgun (WGS) entry which is preliminary data.</text>
</comment>
<proteinExistence type="predicted"/>
<dbReference type="Proteomes" id="UP001157502">
    <property type="component" value="Chromosome 28"/>
</dbReference>